<dbReference type="InterPro" id="IPR019776">
    <property type="entry name" value="Flagellar_basal_body_rod_CS"/>
</dbReference>
<evidence type="ECO:0000256" key="2">
    <source>
        <dbReference type="ARBA" id="ARBA00009677"/>
    </source>
</evidence>
<comment type="subunit">
    <text evidence="6">The basal body constitutes a major portion of the flagellar organelle and consists of a number of rings mounted on a central rod.</text>
</comment>
<dbReference type="PANTHER" id="PTHR30435">
    <property type="entry name" value="FLAGELLAR PROTEIN"/>
    <property type="match status" value="1"/>
</dbReference>
<comment type="similarity">
    <text evidence="2 6">Belongs to the flagella basal body rod proteins family.</text>
</comment>
<dbReference type="PROSITE" id="PS00588">
    <property type="entry name" value="FLAGELLA_BB_ROD"/>
    <property type="match status" value="1"/>
</dbReference>
<dbReference type="PIRSF" id="PIRSF002889">
    <property type="entry name" value="Rod_FlgB"/>
    <property type="match status" value="1"/>
</dbReference>
<comment type="function">
    <text evidence="5 6">Structural component of flagellum, the bacterial motility apparatus. Part of the rod structure of flagellar basal body.</text>
</comment>
<evidence type="ECO:0000256" key="5">
    <source>
        <dbReference type="ARBA" id="ARBA00024934"/>
    </source>
</evidence>
<proteinExistence type="inferred from homology"/>
<evidence type="ECO:0000256" key="1">
    <source>
        <dbReference type="ARBA" id="ARBA00004117"/>
    </source>
</evidence>
<feature type="domain" description="Flagellar basal body rod protein N-terminal" evidence="7">
    <location>
        <begin position="12"/>
        <end position="40"/>
    </location>
</feature>
<accession>D9QRL3</accession>
<dbReference type="Pfam" id="PF00460">
    <property type="entry name" value="Flg_bb_rod"/>
    <property type="match status" value="1"/>
</dbReference>
<dbReference type="PANTHER" id="PTHR30435:SF12">
    <property type="entry name" value="FLAGELLAR BASAL BODY ROD PROTEIN FLGB"/>
    <property type="match status" value="1"/>
</dbReference>
<dbReference type="EMBL" id="CP002105">
    <property type="protein sequence ID" value="ADL13154.1"/>
    <property type="molecule type" value="Genomic_DNA"/>
</dbReference>
<evidence type="ECO:0000256" key="3">
    <source>
        <dbReference type="ARBA" id="ARBA00014376"/>
    </source>
</evidence>
<dbReference type="GO" id="GO:0030694">
    <property type="term" value="C:bacterial-type flagellum basal body, rod"/>
    <property type="evidence" value="ECO:0007669"/>
    <property type="project" value="InterPro"/>
</dbReference>
<comment type="subcellular location">
    <subcellularLocation>
        <location evidence="1 6">Bacterial flagellum basal body</location>
    </subcellularLocation>
</comment>
<dbReference type="KEGG" id="aar:Acear_1649"/>
<dbReference type="OrthoDB" id="9792068at2"/>
<evidence type="ECO:0000313" key="8">
    <source>
        <dbReference type="EMBL" id="ADL13154.1"/>
    </source>
</evidence>
<dbReference type="InterPro" id="IPR006300">
    <property type="entry name" value="FlgB"/>
</dbReference>
<dbReference type="InterPro" id="IPR001444">
    <property type="entry name" value="Flag_bb_rod_N"/>
</dbReference>
<evidence type="ECO:0000259" key="7">
    <source>
        <dbReference type="Pfam" id="PF00460"/>
    </source>
</evidence>
<evidence type="ECO:0000256" key="6">
    <source>
        <dbReference type="PIRNR" id="PIRNR002889"/>
    </source>
</evidence>
<sequence>MDNITGNQSISVLTKALDGLQQRQEAISNNIANVDTPDYKRKDVNFKSELKTALNNDSTGLTATHKNHFSTNSNLDQLSLRIKTDSNTKMRSDQNNVDIDREMSILAKNGLEYQAVTRMLSMEFDQLSSVINKVK</sequence>
<keyword evidence="8" id="KW-0966">Cell projection</keyword>
<keyword evidence="4 6" id="KW-0975">Bacterial flagellum</keyword>
<keyword evidence="8" id="KW-0969">Cilium</keyword>
<reference evidence="8 9" key="1">
    <citation type="journal article" date="2010" name="Stand. Genomic Sci.">
        <title>Complete genome sequence of Acetohalobium arabaticum type strain (Z-7288).</title>
        <authorList>
            <person name="Sikorski J."/>
            <person name="Lapidus A."/>
            <person name="Chertkov O."/>
            <person name="Lucas S."/>
            <person name="Copeland A."/>
            <person name="Glavina Del Rio T."/>
            <person name="Nolan M."/>
            <person name="Tice H."/>
            <person name="Cheng J.F."/>
            <person name="Han C."/>
            <person name="Brambilla E."/>
            <person name="Pitluck S."/>
            <person name="Liolios K."/>
            <person name="Ivanova N."/>
            <person name="Mavromatis K."/>
            <person name="Mikhailova N."/>
            <person name="Pati A."/>
            <person name="Bruce D."/>
            <person name="Detter C."/>
            <person name="Tapia R."/>
            <person name="Goodwin L."/>
            <person name="Chen A."/>
            <person name="Palaniappan K."/>
            <person name="Land M."/>
            <person name="Hauser L."/>
            <person name="Chang Y.J."/>
            <person name="Jeffries C.D."/>
            <person name="Rohde M."/>
            <person name="Goker M."/>
            <person name="Spring S."/>
            <person name="Woyke T."/>
            <person name="Bristow J."/>
            <person name="Eisen J.A."/>
            <person name="Markowitz V."/>
            <person name="Hugenholtz P."/>
            <person name="Kyrpides N.C."/>
            <person name="Klenk H.P."/>
        </authorList>
    </citation>
    <scope>NUCLEOTIDE SEQUENCE [LARGE SCALE GENOMIC DNA]</scope>
    <source>
        <strain evidence="9">ATCC 49924 / DSM 5501 / Z-7288</strain>
    </source>
</reference>
<dbReference type="eggNOG" id="COG1815">
    <property type="taxonomic scope" value="Bacteria"/>
</dbReference>
<dbReference type="RefSeq" id="WP_013278599.1">
    <property type="nucleotide sequence ID" value="NC_014378.1"/>
</dbReference>
<protein>
    <recommendedName>
        <fullName evidence="3 6">Flagellar basal body rod protein FlgB</fullName>
    </recommendedName>
</protein>
<organism evidence="8 9">
    <name type="scientific">Acetohalobium arabaticum (strain ATCC 49924 / DSM 5501 / Z-7288)</name>
    <dbReference type="NCBI Taxonomy" id="574087"/>
    <lineage>
        <taxon>Bacteria</taxon>
        <taxon>Bacillati</taxon>
        <taxon>Bacillota</taxon>
        <taxon>Clostridia</taxon>
        <taxon>Halanaerobiales</taxon>
        <taxon>Halobacteroidaceae</taxon>
        <taxon>Acetohalobium</taxon>
    </lineage>
</organism>
<evidence type="ECO:0000313" key="9">
    <source>
        <dbReference type="Proteomes" id="UP000001661"/>
    </source>
</evidence>
<gene>
    <name evidence="8" type="ordered locus">Acear_1649</name>
</gene>
<dbReference type="HOGENOM" id="CLU_125463_3_1_9"/>
<dbReference type="Proteomes" id="UP000001661">
    <property type="component" value="Chromosome"/>
</dbReference>
<dbReference type="AlphaFoldDB" id="D9QRL3"/>
<keyword evidence="9" id="KW-1185">Reference proteome</keyword>
<keyword evidence="8" id="KW-0282">Flagellum</keyword>
<dbReference type="GO" id="GO:0071978">
    <property type="term" value="P:bacterial-type flagellum-dependent swarming motility"/>
    <property type="evidence" value="ECO:0007669"/>
    <property type="project" value="TreeGrafter"/>
</dbReference>
<evidence type="ECO:0000256" key="4">
    <source>
        <dbReference type="ARBA" id="ARBA00023143"/>
    </source>
</evidence>
<dbReference type="NCBIfam" id="TIGR01396">
    <property type="entry name" value="FlgB"/>
    <property type="match status" value="1"/>
</dbReference>
<name>D9QRL3_ACEAZ</name>
<dbReference type="STRING" id="574087.Acear_1649"/>